<comment type="caution">
    <text evidence="1">The sequence shown here is derived from an EMBL/GenBank/DDBJ whole genome shotgun (WGS) entry which is preliminary data.</text>
</comment>
<gene>
    <name evidence="1" type="ORF">ISP17_13480</name>
</gene>
<evidence type="ECO:0000313" key="1">
    <source>
        <dbReference type="EMBL" id="MFK2904967.1"/>
    </source>
</evidence>
<sequence>MVDRFLSWRRPDAFRPDAGVSFTRPDNPAWWPVGTNLLDADQAEQMVRYMLGADAEVATCPAKSA</sequence>
<name>A0ABW8JUZ1_9GAMM</name>
<evidence type="ECO:0008006" key="3">
    <source>
        <dbReference type="Google" id="ProtNLM"/>
    </source>
</evidence>
<organism evidence="1 2">
    <name type="scientific">Dyella ginsengisoli</name>
    <dbReference type="NCBI Taxonomy" id="363848"/>
    <lineage>
        <taxon>Bacteria</taxon>
        <taxon>Pseudomonadati</taxon>
        <taxon>Pseudomonadota</taxon>
        <taxon>Gammaproteobacteria</taxon>
        <taxon>Lysobacterales</taxon>
        <taxon>Rhodanobacteraceae</taxon>
        <taxon>Dyella</taxon>
    </lineage>
</organism>
<evidence type="ECO:0000313" key="2">
    <source>
        <dbReference type="Proteomes" id="UP001620460"/>
    </source>
</evidence>
<proteinExistence type="predicted"/>
<reference evidence="1 2" key="1">
    <citation type="submission" date="2020-10" db="EMBL/GenBank/DDBJ databases">
        <title>Phylogeny of dyella-like bacteria.</title>
        <authorList>
            <person name="Fu J."/>
        </authorList>
    </citation>
    <scope>NUCLEOTIDE SEQUENCE [LARGE SCALE GENOMIC DNA]</scope>
    <source>
        <strain evidence="1 2">Gsoil3046</strain>
    </source>
</reference>
<accession>A0ABW8JUZ1</accession>
<protein>
    <recommendedName>
        <fullName evidence="3">Cytochrome c domain-containing protein</fullName>
    </recommendedName>
</protein>
<keyword evidence="2" id="KW-1185">Reference proteome</keyword>
<dbReference type="EMBL" id="JADIKM010000003">
    <property type="protein sequence ID" value="MFK2904967.1"/>
    <property type="molecule type" value="Genomic_DNA"/>
</dbReference>
<dbReference type="Proteomes" id="UP001620460">
    <property type="component" value="Unassembled WGS sequence"/>
</dbReference>